<dbReference type="PANTHER" id="PTHR10668:SF105">
    <property type="entry name" value="DEHYDROGENASE-RELATED"/>
    <property type="match status" value="1"/>
</dbReference>
<dbReference type="PANTHER" id="PTHR10668">
    <property type="entry name" value="PHYTOENE DEHYDROGENASE"/>
    <property type="match status" value="1"/>
</dbReference>
<evidence type="ECO:0000256" key="1">
    <source>
        <dbReference type="ARBA" id="ARBA00037217"/>
    </source>
</evidence>
<evidence type="ECO:0000256" key="3">
    <source>
        <dbReference type="ARBA" id="ARBA00040298"/>
    </source>
</evidence>
<gene>
    <name evidence="5" type="ORF">DFJ68_2264</name>
</gene>
<feature type="domain" description="Amine oxidase" evidence="4">
    <location>
        <begin position="16"/>
        <end position="502"/>
    </location>
</feature>
<proteinExistence type="predicted"/>
<dbReference type="InterPro" id="IPR036188">
    <property type="entry name" value="FAD/NAD-bd_sf"/>
</dbReference>
<dbReference type="RefSeq" id="WP_211333347.1">
    <property type="nucleotide sequence ID" value="NZ_RBXT01000001.1"/>
</dbReference>
<dbReference type="EMBL" id="RBXT01000001">
    <property type="protein sequence ID" value="RKT78811.1"/>
    <property type="molecule type" value="Genomic_DNA"/>
</dbReference>
<comment type="subunit">
    <text evidence="2">Interacts with COX5B; this interaction may contribute to localize PYROXD2 to the inner face of the inner mitochondrial membrane.</text>
</comment>
<comment type="function">
    <text evidence="1">Probable oxidoreductase that may play a role as regulator of mitochondrial function.</text>
</comment>
<dbReference type="SUPFAM" id="SSF51905">
    <property type="entry name" value="FAD/NAD(P)-binding domain"/>
    <property type="match status" value="1"/>
</dbReference>
<keyword evidence="6" id="KW-1185">Reference proteome</keyword>
<protein>
    <recommendedName>
        <fullName evidence="3">Pyridine nucleotide-disulfide oxidoreductase domain-containing protein 2</fullName>
    </recommendedName>
</protein>
<dbReference type="Gene3D" id="3.50.50.60">
    <property type="entry name" value="FAD/NAD(P)-binding domain"/>
    <property type="match status" value="2"/>
</dbReference>
<organism evidence="5 6">
    <name type="scientific">Terracoccus luteus</name>
    <dbReference type="NCBI Taxonomy" id="53356"/>
    <lineage>
        <taxon>Bacteria</taxon>
        <taxon>Bacillati</taxon>
        <taxon>Actinomycetota</taxon>
        <taxon>Actinomycetes</taxon>
        <taxon>Micrococcales</taxon>
        <taxon>Intrasporangiaceae</taxon>
        <taxon>Terracoccus</taxon>
    </lineage>
</organism>
<dbReference type="GO" id="GO:0016491">
    <property type="term" value="F:oxidoreductase activity"/>
    <property type="evidence" value="ECO:0007669"/>
    <property type="project" value="InterPro"/>
</dbReference>
<accession>A0A495XW62</accession>
<evidence type="ECO:0000259" key="4">
    <source>
        <dbReference type="Pfam" id="PF01593"/>
    </source>
</evidence>
<comment type="caution">
    <text evidence="5">The sequence shown here is derived from an EMBL/GenBank/DDBJ whole genome shotgun (WGS) entry which is preliminary data.</text>
</comment>
<dbReference type="AlphaFoldDB" id="A0A495XW62"/>
<reference evidence="5 6" key="1">
    <citation type="submission" date="2018-10" db="EMBL/GenBank/DDBJ databases">
        <title>Sequencing the genomes of 1000 actinobacteria strains.</title>
        <authorList>
            <person name="Klenk H.-P."/>
        </authorList>
    </citation>
    <scope>NUCLEOTIDE SEQUENCE [LARGE SCALE GENOMIC DNA]</scope>
    <source>
        <strain evidence="5 6">DSM 44267</strain>
    </source>
</reference>
<evidence type="ECO:0000256" key="2">
    <source>
        <dbReference type="ARBA" id="ARBA00038825"/>
    </source>
</evidence>
<name>A0A495XW62_9MICO</name>
<sequence length="530" mass="56247">MVQEADAVVVGAGPNGLVAAIALGDAGWDVVVVEAHDEVGGAVSSAEVLAPGYVTDLFSAFYPLAAASPVITGLDLPAHGLRWERAPDVVGHALDDGDAAVLHHDPADTAARLDREAPGDGDAWLELVRQWDSVRDPLLDALFTPFPPTTAAARLLRRLGTQGTLELARLAVTPVRRFGDERFRGKHAPLLFTGNAMHSDVPPDGAGSAIFGWLLVMLGQDVGFPVPRGGAGQLAAAMRRRAESVGVQFVTGARVTGVDVRGRRARGVRLADGSSIQARRAVLADVPAPTLYRDLVGEDRLPSGLRRDLDRFQWDNSTIKVNWGLSSPVPWANPDLAGSGTVHLGVDLDGFVDFAADLSTHREPERPFLLFGQMTTADATRSPAGTESTWAYTHVPHGDWTGARLERHVQRMEDAVERVAPGFRDAVVARHVQSPGDLEGRDPSLVGGAINAGTSGLHQQLFFRPTPGLGRPETFVDGLYLAGASAHPGGGVHGACGWNAARVAIAAQGWSGPVRRRLNRTVWGRLLTPP</sequence>
<evidence type="ECO:0000313" key="5">
    <source>
        <dbReference type="EMBL" id="RKT78811.1"/>
    </source>
</evidence>
<dbReference type="InterPro" id="IPR002937">
    <property type="entry name" value="Amino_oxidase"/>
</dbReference>
<dbReference type="Pfam" id="PF01593">
    <property type="entry name" value="Amino_oxidase"/>
    <property type="match status" value="1"/>
</dbReference>
<dbReference type="Proteomes" id="UP000278440">
    <property type="component" value="Unassembled WGS sequence"/>
</dbReference>
<evidence type="ECO:0000313" key="6">
    <source>
        <dbReference type="Proteomes" id="UP000278440"/>
    </source>
</evidence>